<comment type="caution">
    <text evidence="1">The sequence shown here is derived from an EMBL/GenBank/DDBJ whole genome shotgun (WGS) entry which is preliminary data.</text>
</comment>
<gene>
    <name evidence="1" type="ORF">L3Q82_000890</name>
</gene>
<evidence type="ECO:0000313" key="1">
    <source>
        <dbReference type="EMBL" id="KAI3364736.1"/>
    </source>
</evidence>
<dbReference type="Proteomes" id="UP000831701">
    <property type="component" value="Chromosome 12"/>
</dbReference>
<proteinExistence type="predicted"/>
<organism evidence="1 2">
    <name type="scientific">Scortum barcoo</name>
    <name type="common">barcoo grunter</name>
    <dbReference type="NCBI Taxonomy" id="214431"/>
    <lineage>
        <taxon>Eukaryota</taxon>
        <taxon>Metazoa</taxon>
        <taxon>Chordata</taxon>
        <taxon>Craniata</taxon>
        <taxon>Vertebrata</taxon>
        <taxon>Euteleostomi</taxon>
        <taxon>Actinopterygii</taxon>
        <taxon>Neopterygii</taxon>
        <taxon>Teleostei</taxon>
        <taxon>Neoteleostei</taxon>
        <taxon>Acanthomorphata</taxon>
        <taxon>Eupercaria</taxon>
        <taxon>Centrarchiformes</taxon>
        <taxon>Terapontoidei</taxon>
        <taxon>Terapontidae</taxon>
        <taxon>Scortum</taxon>
    </lineage>
</organism>
<keyword evidence="2" id="KW-1185">Reference proteome</keyword>
<name>A0ACB8WA12_9TELE</name>
<reference evidence="1" key="1">
    <citation type="submission" date="2022-04" db="EMBL/GenBank/DDBJ databases">
        <title>Jade perch genome.</title>
        <authorList>
            <person name="Chao B."/>
        </authorList>
    </citation>
    <scope>NUCLEOTIDE SEQUENCE</scope>
    <source>
        <strain evidence="1">CB-2022</strain>
    </source>
</reference>
<accession>A0ACB8WA12</accession>
<protein>
    <submittedName>
        <fullName evidence="1">Uncharacterized protein</fullName>
    </submittedName>
</protein>
<sequence length="449" mass="49422">MKKIKSNTQTSVNGLMNSWPRKTHKQKKPLQKPPKLSPRKLRSGKQLPSRDDCSDSGEDENLIDFGPDPVHSMCPIMTKPNGQRQYVPWSFCDMIGLADRLPDLTEGANKWITALEESTAGITLALGDIKALLMHIIGKHSTEEILLGAGLNVLIGGNTADHVGFNGHRNQTKAAAGGIVKLRSSRNYRKVKPGDWVYVKVFKRKWDQPRREGPFKVTLTTPTALKVQVKQEESQPGPSSQPQGVGLLMPAQDPFMPGLNRLTPPPPYRPPPPLWNPFPSCQQPSEPSTSWQPRPVVEQPLPIPKNEPDPFPMFPGGCSQPLPPPRPYFSDSGFEPSQGVPILPNLPLPLPAPQGVGSVPGILPARWSPPVPASLSSAPPPVPSTQQPIARSARRRLTFREVGDLSRSDYVRLRDTLNVEDRLLLTVVHHGLSACRRDLRRKVVSRSGS</sequence>
<dbReference type="EMBL" id="CM041542">
    <property type="protein sequence ID" value="KAI3364736.1"/>
    <property type="molecule type" value="Genomic_DNA"/>
</dbReference>
<evidence type="ECO:0000313" key="2">
    <source>
        <dbReference type="Proteomes" id="UP000831701"/>
    </source>
</evidence>